<feature type="domain" description="MADF" evidence="18">
    <location>
        <begin position="5"/>
        <end position="94"/>
    </location>
</feature>
<dbReference type="GO" id="GO:0016567">
    <property type="term" value="P:protein ubiquitination"/>
    <property type="evidence" value="ECO:0007669"/>
    <property type="project" value="UniProtKB-UniPathway"/>
</dbReference>
<accession>A0A1J1HTF8</accession>
<keyword evidence="8 16" id="KW-0808">Transferase</keyword>
<dbReference type="Gene3D" id="3.30.40.10">
    <property type="entry name" value="Zinc/RING finger domain, C3HC4 (zinc finger)"/>
    <property type="match status" value="1"/>
</dbReference>
<dbReference type="PROSITE" id="PS51029">
    <property type="entry name" value="MADF"/>
    <property type="match status" value="1"/>
</dbReference>
<evidence type="ECO:0000256" key="12">
    <source>
        <dbReference type="ARBA" id="ARBA00022786"/>
    </source>
</evidence>
<comment type="function">
    <text evidence="16">E3 ubiquitin-protein ligase. Component of the ribosome quality control complex (RQC), a ribosome-associated complex that mediates ubiquitination and extraction of incompletely synthesized nascent chains for proteasomal degradation.</text>
</comment>
<dbReference type="GO" id="GO:0005829">
    <property type="term" value="C:cytosol"/>
    <property type="evidence" value="ECO:0007669"/>
    <property type="project" value="UniProtKB-SubCell"/>
</dbReference>
<dbReference type="GO" id="GO:0061630">
    <property type="term" value="F:ubiquitin protein ligase activity"/>
    <property type="evidence" value="ECO:0007669"/>
    <property type="project" value="UniProtKB-UniRule"/>
</dbReference>
<dbReference type="SUPFAM" id="SSF48371">
    <property type="entry name" value="ARM repeat"/>
    <property type="match status" value="1"/>
</dbReference>
<dbReference type="Pfam" id="PF22958">
    <property type="entry name" value="Ltn1_1st"/>
    <property type="match status" value="1"/>
</dbReference>
<evidence type="ECO:0000256" key="14">
    <source>
        <dbReference type="ARBA" id="ARBA00032366"/>
    </source>
</evidence>
<keyword evidence="7" id="KW-0963">Cytoplasm</keyword>
<dbReference type="InterPro" id="IPR001841">
    <property type="entry name" value="Znf_RING"/>
</dbReference>
<evidence type="ECO:0000256" key="9">
    <source>
        <dbReference type="ARBA" id="ARBA00022723"/>
    </source>
</evidence>
<dbReference type="PANTHER" id="PTHR12389:SF0">
    <property type="entry name" value="E3 UBIQUITIN-PROTEIN LIGASE LISTERIN"/>
    <property type="match status" value="1"/>
</dbReference>
<dbReference type="InterPro" id="IPR039795">
    <property type="entry name" value="LTN1/Rkr1"/>
</dbReference>
<dbReference type="OrthoDB" id="6108at2759"/>
<keyword evidence="20" id="KW-1185">Reference proteome</keyword>
<keyword evidence="9 16" id="KW-0479">Metal-binding</keyword>
<comment type="pathway">
    <text evidence="3 16">Protein modification; protein ubiquitination.</text>
</comment>
<dbReference type="EMBL" id="CVRI01000020">
    <property type="protein sequence ID" value="CRK91343.1"/>
    <property type="molecule type" value="Genomic_DNA"/>
</dbReference>
<evidence type="ECO:0000256" key="4">
    <source>
        <dbReference type="ARBA" id="ARBA00007997"/>
    </source>
</evidence>
<evidence type="ECO:0000256" key="11">
    <source>
        <dbReference type="ARBA" id="ARBA00022771"/>
    </source>
</evidence>
<keyword evidence="12 16" id="KW-0833">Ubl conjugation pathway</keyword>
<evidence type="ECO:0000256" key="1">
    <source>
        <dbReference type="ARBA" id="ARBA00000900"/>
    </source>
</evidence>
<keyword evidence="11 15" id="KW-0863">Zinc-finger</keyword>
<gene>
    <name evidence="19" type="ORF">CLUMA_CG005016</name>
</gene>
<evidence type="ECO:0000256" key="10">
    <source>
        <dbReference type="ARBA" id="ARBA00022737"/>
    </source>
</evidence>
<dbReference type="FunFam" id="3.30.40.10:FF:000038">
    <property type="entry name" value="E3 ubiquitin-protein ligase listerin"/>
    <property type="match status" value="1"/>
</dbReference>
<dbReference type="GO" id="GO:0072344">
    <property type="term" value="P:rescue of stalled ribosome"/>
    <property type="evidence" value="ECO:0007669"/>
    <property type="project" value="UniProtKB-UniRule"/>
</dbReference>
<dbReference type="GO" id="GO:1990116">
    <property type="term" value="P:ribosome-associated ubiquitin-dependent protein catabolic process"/>
    <property type="evidence" value="ECO:0007669"/>
    <property type="project" value="UniProtKB-UniRule"/>
</dbReference>
<dbReference type="GO" id="GO:1990112">
    <property type="term" value="C:RQC complex"/>
    <property type="evidence" value="ECO:0007669"/>
    <property type="project" value="UniProtKB-UniRule"/>
</dbReference>
<evidence type="ECO:0000256" key="8">
    <source>
        <dbReference type="ARBA" id="ARBA00022679"/>
    </source>
</evidence>
<comment type="catalytic activity">
    <reaction evidence="1 16">
        <text>S-ubiquitinyl-[E2 ubiquitin-conjugating enzyme]-L-cysteine + [acceptor protein]-L-lysine = [E2 ubiquitin-conjugating enzyme]-L-cysteine + N(6)-ubiquitinyl-[acceptor protein]-L-lysine.</text>
        <dbReference type="EC" id="2.3.2.27"/>
    </reaction>
</comment>
<dbReference type="InterPro" id="IPR039804">
    <property type="entry name" value="RING-CH-C4HC3_LTN1"/>
</dbReference>
<reference evidence="19 20" key="1">
    <citation type="submission" date="2015-04" db="EMBL/GenBank/DDBJ databases">
        <authorList>
            <person name="Syromyatnikov M.Y."/>
            <person name="Popov V.N."/>
        </authorList>
    </citation>
    <scope>NUCLEOTIDE SEQUENCE [LARGE SCALE GENOMIC DNA]</scope>
</reference>
<dbReference type="InterPro" id="IPR016024">
    <property type="entry name" value="ARM-type_fold"/>
</dbReference>
<evidence type="ECO:0000256" key="6">
    <source>
        <dbReference type="ARBA" id="ARBA00017157"/>
    </source>
</evidence>
<evidence type="ECO:0000256" key="7">
    <source>
        <dbReference type="ARBA" id="ARBA00022490"/>
    </source>
</evidence>
<comment type="subunit">
    <text evidence="16">Component of the ribosome quality control complex (RQC).</text>
</comment>
<proteinExistence type="inferred from homology"/>
<dbReference type="GO" id="GO:0008270">
    <property type="term" value="F:zinc ion binding"/>
    <property type="evidence" value="ECO:0007669"/>
    <property type="project" value="UniProtKB-KW"/>
</dbReference>
<dbReference type="SUPFAM" id="SSF57850">
    <property type="entry name" value="RING/U-box"/>
    <property type="match status" value="1"/>
</dbReference>
<evidence type="ECO:0000256" key="2">
    <source>
        <dbReference type="ARBA" id="ARBA00004514"/>
    </source>
</evidence>
<evidence type="ECO:0000256" key="15">
    <source>
        <dbReference type="PROSITE-ProRule" id="PRU00175"/>
    </source>
</evidence>
<sequence length="1994" mass="231121">MDTKVLIETIKLYPTLYDRKHSSINIEHKNLIWNEISQKIDQPVEKCKAKWRNLRDSYQKAMKWKHELEAIGKLSSYHPYKHEYLLEFLEVRPKRKISDGSRRSKFKVSNYMLKKQKLEDYNTSQDAHGLSSHAVEFLVENEKQNIQNDDSNADIVEAVDEQDQYEEITEEEQIYQETSEHQEESVDSNNKVEEKPFLLSYDCAHETALQSSEETREEITYQDTYPNESETSYTLELDSCYQIIIMGGKAKQAQRTKGNLKPASSSKASEQLDTLSFTPLDMTITSSIVSGFTEDPFDIDSRIDPNFQMVLRKMGKKDPTTKIKALKEFIDLVGQADNDTLTAVLPFFPKVYIQLSCDVDARVRESSQSALQSIVNKVGKNLAMILKQIFPAWVCGQYDTHPTAASIATNCFEKAFPAKKISDVFVFCETETLDYITKNLTVLTAQTACNPKIYSPEECEAKYQRIVISSLRGYALYLEKMSSDKLESSMNKNFLLIENDRFWSYHKSKVPQIKSAFFEALSSLLQHASYLLVNFEEQMTAIVFKSIDETDAALLSHIWTCVVLVQVKVENWYKYVNFNKAVFPKLWKILHSSMCPCVIFPNLLPFLSKFNKSVLPDDQLQIFYLKFYENIKFGLINNQMGKSETSAVSSAYFETLQYIIIQIANDSESIETDKLSFCLGLLDEHVIAVIFWCINAEGFFGKFVFHHIANMINYFSKTSSTSKIFESLLNRFWSELYQVLSNSLETTTNIEKIANSHVELIKSMKSCQQRIRTTKIKFDDVVEDSPSSSPTKVVENSKNRAYEDELNKLVYKICNVYTERISSTHEIGFVENLEILIKEYQSEELFRHLAKWNNPDEVDICSLYDTFSAWLLVKELRCESIVEIILVLYKYLKPSEKIDLLNRWIRVPSVQSWIIMRALSYPLCIEPDISKLLQMQEVKDHMIHCARQASNGIYKENLIILQKYFFQTEDSQSNLIDSETCEKIIEIMCEPLTDVARISQMDQCGSFLAQILPVVCADSDKKSLQEKIFLALYEFSMIKEVSDDLSEDTLWEVTTAWQDALSSRDLILDEFLLNSCTKIIQNKLENLSMEKISMNDMERVAEVGSKLIMCSTEQETPDEKKKIVDMLIKKILKHNEDENVNYMENLCLCIELMHGDIISTTIFDTPPMNFTNTLDTFLKHKIFNLDVITKLSCNIKKVSKQMMKVEDDNDDVEQPGYEIEFSELQNQALEEEATEDYCDMDENLLKEWSDAIYEKFHDICYSESILNVILTRGRNIQSELENWIIYLQERLETLMKNLPENISVIVKEKLFELANVRGGFWTRSLMNLLNLKCYNVESGISLLLNDLSKPSSQDEITNNYLNIIQSFSERIDKKSLTIASNLFENHSNLIVKVSIIRSLMRNHLNVGDFNEMNDRRIVGNALNLMNEILSKQKSDPFLLYNKDISMDGEESILIACEIANFLSDVLSYFPNEVDVKRWDFIRIALSSWVLSVSKSCHKFHENKVKIFISSIFRLNATLFKFITIEKTKSSTEILQNVIDEWEKVFAKEVNLVLIKSFILIIKQLDYQSKHQECFVDSLCPSIDYIDFNYILQSQKVDSTFSLKDLIVFSLENLSNNYRTICVTSATIIKKLTFGLIKLDQDVLIQRNSEDDTGRNDDDENLGNYRWHILDTFRDTLEGYQDVMKEFIEDFNFKLSDMDELSSISQNVAFSYLLLWDCILNFCSKAPAELRSIYAKWITVHHFEDVFLVSLFKLMPRDIVRNPEAQMKSGHVVFSSLEWKEIEDLSVDIDRYAAFLYAESLRTVPAVVRKWWHVSNTRQAQIVEKITQNYVSPILCQQDLTVLMNRKEKDGKDNMQVKVLMQSREIFATYSLEEAKMELTISLPANYPLGAIKIESTKHIAGKFQAREIVKQLSIYLTHQNGRLYDGISLWKRNLDRKYEGVEECYVCYSVINQDTCQLPRLTCKTCKKKFHSNCLYKWFTSSNKSTCPLCRNVF</sequence>
<dbReference type="PROSITE" id="PS50089">
    <property type="entry name" value="ZF_RING_2"/>
    <property type="match status" value="1"/>
</dbReference>
<organism evidence="19 20">
    <name type="scientific">Clunio marinus</name>
    <dbReference type="NCBI Taxonomy" id="568069"/>
    <lineage>
        <taxon>Eukaryota</taxon>
        <taxon>Metazoa</taxon>
        <taxon>Ecdysozoa</taxon>
        <taxon>Arthropoda</taxon>
        <taxon>Hexapoda</taxon>
        <taxon>Insecta</taxon>
        <taxon>Pterygota</taxon>
        <taxon>Neoptera</taxon>
        <taxon>Endopterygota</taxon>
        <taxon>Diptera</taxon>
        <taxon>Nematocera</taxon>
        <taxon>Chironomoidea</taxon>
        <taxon>Chironomidae</taxon>
        <taxon>Clunio</taxon>
    </lineage>
</organism>
<dbReference type="InterPro" id="IPR054476">
    <property type="entry name" value="Ltn1_N"/>
</dbReference>
<evidence type="ECO:0000259" key="17">
    <source>
        <dbReference type="PROSITE" id="PS50089"/>
    </source>
</evidence>
<dbReference type="Pfam" id="PF22999">
    <property type="entry name" value="LTN1_E3_ligase_6th"/>
    <property type="match status" value="1"/>
</dbReference>
<dbReference type="SMART" id="SM00595">
    <property type="entry name" value="MADF"/>
    <property type="match status" value="1"/>
</dbReference>
<dbReference type="EC" id="2.3.2.27" evidence="5 16"/>
<evidence type="ECO:0000313" key="19">
    <source>
        <dbReference type="EMBL" id="CRK91343.1"/>
    </source>
</evidence>
<name>A0A1J1HTF8_9DIPT</name>
<dbReference type="STRING" id="568069.A0A1J1HTF8"/>
<protein>
    <recommendedName>
        <fullName evidence="6 16">E3 ubiquitin-protein ligase listerin</fullName>
        <ecNumber evidence="5 16">2.3.2.27</ecNumber>
    </recommendedName>
    <alternativeName>
        <fullName evidence="14 16">RING-type E3 ubiquitin transferase listerin</fullName>
    </alternativeName>
</protein>
<evidence type="ECO:0000256" key="3">
    <source>
        <dbReference type="ARBA" id="ARBA00004906"/>
    </source>
</evidence>
<dbReference type="InterPro" id="IPR011989">
    <property type="entry name" value="ARM-like"/>
</dbReference>
<dbReference type="InterPro" id="IPR054478">
    <property type="entry name" value="LTN1_UBC"/>
</dbReference>
<dbReference type="PANTHER" id="PTHR12389">
    <property type="entry name" value="ZINC FINGER PROTEIN 294"/>
    <property type="match status" value="1"/>
</dbReference>
<evidence type="ECO:0000256" key="16">
    <source>
        <dbReference type="RuleBase" id="RU367090"/>
    </source>
</evidence>
<dbReference type="InterPro" id="IPR006578">
    <property type="entry name" value="MADF-dom"/>
</dbReference>
<comment type="similarity">
    <text evidence="4 16">Belongs to the LTN1 family.</text>
</comment>
<keyword evidence="10" id="KW-0677">Repeat</keyword>
<dbReference type="UniPathway" id="UPA00143"/>
<dbReference type="Gene3D" id="1.25.10.10">
    <property type="entry name" value="Leucine-rich Repeat Variant"/>
    <property type="match status" value="1"/>
</dbReference>
<dbReference type="Pfam" id="PF23009">
    <property type="entry name" value="UBC_like"/>
    <property type="match status" value="1"/>
</dbReference>
<dbReference type="Proteomes" id="UP000183832">
    <property type="component" value="Unassembled WGS sequence"/>
</dbReference>
<evidence type="ECO:0000259" key="18">
    <source>
        <dbReference type="PROSITE" id="PS51029"/>
    </source>
</evidence>
<feature type="domain" description="RING-type" evidence="17">
    <location>
        <begin position="1944"/>
        <end position="1991"/>
    </location>
</feature>
<dbReference type="GO" id="GO:0043023">
    <property type="term" value="F:ribosomal large subunit binding"/>
    <property type="evidence" value="ECO:0007669"/>
    <property type="project" value="TreeGrafter"/>
</dbReference>
<comment type="subcellular location">
    <subcellularLocation>
        <location evidence="2">Cytoplasm</location>
        <location evidence="2">Cytosol</location>
    </subcellularLocation>
</comment>
<evidence type="ECO:0000256" key="13">
    <source>
        <dbReference type="ARBA" id="ARBA00022833"/>
    </source>
</evidence>
<evidence type="ECO:0000313" key="20">
    <source>
        <dbReference type="Proteomes" id="UP000183832"/>
    </source>
</evidence>
<dbReference type="CDD" id="cd16491">
    <property type="entry name" value="RING-CH-C4HC3_LTN1"/>
    <property type="match status" value="1"/>
</dbReference>
<dbReference type="Pfam" id="PF10545">
    <property type="entry name" value="MADF_DNA_bdg"/>
    <property type="match status" value="1"/>
</dbReference>
<evidence type="ECO:0000256" key="5">
    <source>
        <dbReference type="ARBA" id="ARBA00012483"/>
    </source>
</evidence>
<dbReference type="InterPro" id="IPR054477">
    <property type="entry name" value="LTN1_E3_ligase_6th"/>
</dbReference>
<keyword evidence="13 16" id="KW-0862">Zinc</keyword>
<dbReference type="InterPro" id="IPR013083">
    <property type="entry name" value="Znf_RING/FYVE/PHD"/>
</dbReference>